<dbReference type="InterPro" id="IPR003680">
    <property type="entry name" value="Flavodoxin_fold"/>
</dbReference>
<evidence type="ECO:0000313" key="3">
    <source>
        <dbReference type="EMBL" id="MBS7527943.1"/>
    </source>
</evidence>
<proteinExistence type="predicted"/>
<evidence type="ECO:0000313" key="4">
    <source>
        <dbReference type="Proteomes" id="UP000746471"/>
    </source>
</evidence>
<name>A0ABS5PS84_9FIRM</name>
<dbReference type="SUPFAM" id="SSF52218">
    <property type="entry name" value="Flavoproteins"/>
    <property type="match status" value="1"/>
</dbReference>
<dbReference type="RefSeq" id="WP_213237805.1">
    <property type="nucleotide sequence ID" value="NZ_JAHBCL010000028.1"/>
</dbReference>
<dbReference type="InterPro" id="IPR029039">
    <property type="entry name" value="Flavoprotein-like_sf"/>
</dbReference>
<evidence type="ECO:0000256" key="1">
    <source>
        <dbReference type="SAM" id="Phobius"/>
    </source>
</evidence>
<comment type="caution">
    <text evidence="3">The sequence shown here is derived from an EMBL/GenBank/DDBJ whole genome shotgun (WGS) entry which is preliminary data.</text>
</comment>
<organism evidence="3 4">
    <name type="scientific">Fusibacter paucivorans</name>
    <dbReference type="NCBI Taxonomy" id="76009"/>
    <lineage>
        <taxon>Bacteria</taxon>
        <taxon>Bacillati</taxon>
        <taxon>Bacillota</taxon>
        <taxon>Clostridia</taxon>
        <taxon>Eubacteriales</taxon>
        <taxon>Eubacteriales Family XII. Incertae Sedis</taxon>
        <taxon>Fusibacter</taxon>
    </lineage>
</organism>
<dbReference type="Pfam" id="PF02525">
    <property type="entry name" value="Flavodoxin_2"/>
    <property type="match status" value="1"/>
</dbReference>
<reference evidence="3 4" key="1">
    <citation type="submission" date="2021-05" db="EMBL/GenBank/DDBJ databases">
        <title>Fusibacter ferrireducens sp. nov., an anaerobic, sulfur- and Fe-reducing bacterium isolated from the mangrove sediment.</title>
        <authorList>
            <person name="Qiu D."/>
        </authorList>
    </citation>
    <scope>NUCLEOTIDE SEQUENCE [LARGE SCALE GENOMIC DNA]</scope>
    <source>
        <strain evidence="3 4">DSM 12116</strain>
    </source>
</reference>
<keyword evidence="1" id="KW-1133">Transmembrane helix</keyword>
<dbReference type="EMBL" id="JAHBCL010000028">
    <property type="protein sequence ID" value="MBS7527943.1"/>
    <property type="molecule type" value="Genomic_DNA"/>
</dbReference>
<feature type="transmembrane region" description="Helical" evidence="1">
    <location>
        <begin position="67"/>
        <end position="87"/>
    </location>
</feature>
<sequence>MIRAHKNVILINGSPKRTNVSMSGWLAAFAEQRLKGELLEVKLIRAQKSLLNDNMAHDFETLRDADALVFIFPLYVFCLPGLLMRYLEDFYDFLKTQYSDDESIDQRGIKIYAVVNAGFVEPEVNLEAVRVIRSFSEKIQANFRFGVLIGGGPMIPNTQNALFMKPTIRALDAAFLKIGEDIAGEGQSLPADLQISVNFPKKLYHFMGDHRWISSVKKNGLKKKDLYRRPYQTLR</sequence>
<protein>
    <submittedName>
        <fullName evidence="3">NAD(P)H-dependent oxidoreductase</fullName>
    </submittedName>
</protein>
<dbReference type="Gene3D" id="3.40.50.360">
    <property type="match status" value="1"/>
</dbReference>
<accession>A0ABS5PS84</accession>
<gene>
    <name evidence="3" type="ORF">KHM83_14755</name>
</gene>
<keyword evidence="4" id="KW-1185">Reference proteome</keyword>
<dbReference type="Proteomes" id="UP000746471">
    <property type="component" value="Unassembled WGS sequence"/>
</dbReference>
<keyword evidence="1" id="KW-0812">Transmembrane</keyword>
<evidence type="ECO:0000259" key="2">
    <source>
        <dbReference type="Pfam" id="PF02525"/>
    </source>
</evidence>
<feature type="domain" description="Flavodoxin-like fold" evidence="2">
    <location>
        <begin position="6"/>
        <end position="102"/>
    </location>
</feature>
<keyword evidence="1" id="KW-0472">Membrane</keyword>